<evidence type="ECO:0000313" key="3">
    <source>
        <dbReference type="EMBL" id="KAG2995859.1"/>
    </source>
</evidence>
<comment type="caution">
    <text evidence="5">The sequence shown here is derived from an EMBL/GenBank/DDBJ whole genome shotgun (WGS) entry which is preliminary data.</text>
</comment>
<dbReference type="Proteomes" id="UP000736787">
    <property type="component" value="Unassembled WGS sequence"/>
</dbReference>
<dbReference type="OrthoDB" id="10477323at2759"/>
<sequence>MFRFWSWLKHNYPVPDMPEGQRDRHFAGLADRILGNIAQQIAGQLGGAVDVNVVRGQQGAGQAEPNGVLGMMNNFVVFARGNDDDANVDDESSSEDDDE</sequence>
<evidence type="ECO:0000313" key="1">
    <source>
        <dbReference type="EMBL" id="KAG2937193.1"/>
    </source>
</evidence>
<evidence type="ECO:0000313" key="2">
    <source>
        <dbReference type="EMBL" id="KAG2951607.1"/>
    </source>
</evidence>
<name>A0A329SFK4_9STRA</name>
<evidence type="ECO:0000313" key="6">
    <source>
        <dbReference type="Proteomes" id="UP000251314"/>
    </source>
</evidence>
<dbReference type="Proteomes" id="UP000760860">
    <property type="component" value="Unassembled WGS sequence"/>
</dbReference>
<organism evidence="5 6">
    <name type="scientific">Phytophthora cactorum</name>
    <dbReference type="NCBI Taxonomy" id="29920"/>
    <lineage>
        <taxon>Eukaryota</taxon>
        <taxon>Sar</taxon>
        <taxon>Stramenopiles</taxon>
        <taxon>Oomycota</taxon>
        <taxon>Peronosporomycetes</taxon>
        <taxon>Peronosporales</taxon>
        <taxon>Peronosporaceae</taxon>
        <taxon>Phytophthora</taxon>
    </lineage>
</organism>
<reference evidence="5 6" key="1">
    <citation type="submission" date="2018-01" db="EMBL/GenBank/DDBJ databases">
        <title>Draft genome of the strawberry crown rot pathogen Phytophthora cactorum.</title>
        <authorList>
            <person name="Armitage A.D."/>
            <person name="Lysoe E."/>
            <person name="Nellist C.F."/>
            <person name="Harrison R.J."/>
            <person name="Brurberg M.B."/>
        </authorList>
    </citation>
    <scope>NUCLEOTIDE SEQUENCE [LARGE SCALE GENOMIC DNA]</scope>
    <source>
        <strain evidence="5 6">10300</strain>
    </source>
</reference>
<dbReference type="Proteomes" id="UP000697107">
    <property type="component" value="Unassembled WGS sequence"/>
</dbReference>
<evidence type="ECO:0000313" key="4">
    <source>
        <dbReference type="EMBL" id="KAG3226116.1"/>
    </source>
</evidence>
<dbReference type="EMBL" id="RCML01000043">
    <property type="protein sequence ID" value="KAG2995859.1"/>
    <property type="molecule type" value="Genomic_DNA"/>
</dbReference>
<gene>
    <name evidence="5" type="ORF">PC110_g8193</name>
    <name evidence="1" type="ORF">PC115_g4354</name>
    <name evidence="2" type="ORF">PC117_g3458</name>
    <name evidence="3" type="ORF">PC118_g2758</name>
    <name evidence="4" type="ORF">PC129_g3302</name>
</gene>
<dbReference type="EMBL" id="RCMK01000049">
    <property type="protein sequence ID" value="KAG2951607.1"/>
    <property type="molecule type" value="Genomic_DNA"/>
</dbReference>
<dbReference type="EMBL" id="RCMV01000066">
    <property type="protein sequence ID" value="KAG3226116.1"/>
    <property type="molecule type" value="Genomic_DNA"/>
</dbReference>
<dbReference type="VEuPathDB" id="FungiDB:PC110_g8193"/>
<dbReference type="Proteomes" id="UP000774804">
    <property type="component" value="Unassembled WGS sequence"/>
</dbReference>
<dbReference type="EMBL" id="MJFZ01000166">
    <property type="protein sequence ID" value="RAW35505.1"/>
    <property type="molecule type" value="Genomic_DNA"/>
</dbReference>
<reference evidence="1" key="2">
    <citation type="submission" date="2018-10" db="EMBL/GenBank/DDBJ databases">
        <title>Effector identification in a new, highly contiguous assembly of the strawberry crown rot pathogen Phytophthora cactorum.</title>
        <authorList>
            <person name="Armitage A.D."/>
            <person name="Nellist C.F."/>
            <person name="Bates H."/>
            <person name="Vickerstaff R.J."/>
            <person name="Harrison R.J."/>
        </authorList>
    </citation>
    <scope>NUCLEOTIDE SEQUENCE</scope>
    <source>
        <strain evidence="1">4032</strain>
        <strain evidence="2">4040</strain>
        <strain evidence="3">P415</strain>
        <strain evidence="4">P421</strain>
    </source>
</reference>
<dbReference type="Proteomes" id="UP000251314">
    <property type="component" value="Unassembled WGS sequence"/>
</dbReference>
<evidence type="ECO:0000313" key="5">
    <source>
        <dbReference type="EMBL" id="RAW35505.1"/>
    </source>
</evidence>
<protein>
    <submittedName>
        <fullName evidence="5">Uncharacterized protein</fullName>
    </submittedName>
</protein>
<proteinExistence type="predicted"/>
<accession>A0A329SFK4</accession>
<keyword evidence="6" id="KW-1185">Reference proteome</keyword>
<dbReference type="EMBL" id="RCMI01000082">
    <property type="protein sequence ID" value="KAG2937193.1"/>
    <property type="molecule type" value="Genomic_DNA"/>
</dbReference>
<dbReference type="AlphaFoldDB" id="A0A329SFK4"/>